<feature type="domain" description="TonB-dependent receptor plug" evidence="8">
    <location>
        <begin position="164"/>
        <end position="272"/>
    </location>
</feature>
<comment type="caution">
    <text evidence="9">The sequence shown here is derived from an EMBL/GenBank/DDBJ whole genome shotgun (WGS) entry which is preliminary data.</text>
</comment>
<dbReference type="Gene3D" id="2.60.40.1120">
    <property type="entry name" value="Carboxypeptidase-like, regulatory domain"/>
    <property type="match status" value="1"/>
</dbReference>
<keyword evidence="3 7" id="KW-1134">Transmembrane beta strand</keyword>
<protein>
    <submittedName>
        <fullName evidence="9">SusC/RagA family TonB-linked outer membrane protein</fullName>
    </submittedName>
</protein>
<dbReference type="NCBIfam" id="TIGR04057">
    <property type="entry name" value="SusC_RagA_signa"/>
    <property type="match status" value="1"/>
</dbReference>
<dbReference type="InterPro" id="IPR012910">
    <property type="entry name" value="Plug_dom"/>
</dbReference>
<name>A0ABV9L209_9BACT</name>
<dbReference type="RefSeq" id="WP_380000347.1">
    <property type="nucleotide sequence ID" value="NZ_JBHSGN010000128.1"/>
</dbReference>
<dbReference type="InterPro" id="IPR037066">
    <property type="entry name" value="Plug_dom_sf"/>
</dbReference>
<keyword evidence="4 7" id="KW-0812">Transmembrane</keyword>
<dbReference type="InterPro" id="IPR039426">
    <property type="entry name" value="TonB-dep_rcpt-like"/>
</dbReference>
<keyword evidence="6 7" id="KW-0998">Cell outer membrane</keyword>
<dbReference type="InterPro" id="IPR036942">
    <property type="entry name" value="Beta-barrel_TonB_sf"/>
</dbReference>
<dbReference type="Proteomes" id="UP001596023">
    <property type="component" value="Unassembled WGS sequence"/>
</dbReference>
<evidence type="ECO:0000256" key="3">
    <source>
        <dbReference type="ARBA" id="ARBA00022452"/>
    </source>
</evidence>
<dbReference type="Gene3D" id="2.40.170.20">
    <property type="entry name" value="TonB-dependent receptor, beta-barrel domain"/>
    <property type="match status" value="1"/>
</dbReference>
<proteinExistence type="inferred from homology"/>
<accession>A0ABV9L209</accession>
<dbReference type="Gene3D" id="2.170.130.10">
    <property type="entry name" value="TonB-dependent receptor, plug domain"/>
    <property type="match status" value="1"/>
</dbReference>
<dbReference type="SUPFAM" id="SSF56935">
    <property type="entry name" value="Porins"/>
    <property type="match status" value="1"/>
</dbReference>
<dbReference type="PROSITE" id="PS52016">
    <property type="entry name" value="TONB_DEPENDENT_REC_3"/>
    <property type="match status" value="1"/>
</dbReference>
<comment type="similarity">
    <text evidence="7">Belongs to the TonB-dependent receptor family.</text>
</comment>
<dbReference type="Pfam" id="PF07715">
    <property type="entry name" value="Plug"/>
    <property type="match status" value="1"/>
</dbReference>
<evidence type="ECO:0000256" key="6">
    <source>
        <dbReference type="ARBA" id="ARBA00023237"/>
    </source>
</evidence>
<evidence type="ECO:0000256" key="2">
    <source>
        <dbReference type="ARBA" id="ARBA00022448"/>
    </source>
</evidence>
<dbReference type="Pfam" id="PF13715">
    <property type="entry name" value="CarbopepD_reg_2"/>
    <property type="match status" value="1"/>
</dbReference>
<dbReference type="InterPro" id="IPR008969">
    <property type="entry name" value="CarboxyPept-like_regulatory"/>
</dbReference>
<dbReference type="InterPro" id="IPR023996">
    <property type="entry name" value="TonB-dep_OMP_SusC/RagA"/>
</dbReference>
<evidence type="ECO:0000256" key="5">
    <source>
        <dbReference type="ARBA" id="ARBA00023136"/>
    </source>
</evidence>
<dbReference type="EMBL" id="JBHSGN010000128">
    <property type="protein sequence ID" value="MFC4676279.1"/>
    <property type="molecule type" value="Genomic_DNA"/>
</dbReference>
<gene>
    <name evidence="9" type="ORF">ACFO6W_21575</name>
</gene>
<evidence type="ECO:0000256" key="7">
    <source>
        <dbReference type="PROSITE-ProRule" id="PRU01360"/>
    </source>
</evidence>
<organism evidence="9 10">
    <name type="scientific">Dysgonomonas termitidis</name>
    <dbReference type="NCBI Taxonomy" id="1516126"/>
    <lineage>
        <taxon>Bacteria</taxon>
        <taxon>Pseudomonadati</taxon>
        <taxon>Bacteroidota</taxon>
        <taxon>Bacteroidia</taxon>
        <taxon>Bacteroidales</taxon>
        <taxon>Dysgonomonadaceae</taxon>
        <taxon>Dysgonomonas</taxon>
    </lineage>
</organism>
<evidence type="ECO:0000256" key="4">
    <source>
        <dbReference type="ARBA" id="ARBA00022692"/>
    </source>
</evidence>
<keyword evidence="10" id="KW-1185">Reference proteome</keyword>
<evidence type="ECO:0000256" key="1">
    <source>
        <dbReference type="ARBA" id="ARBA00004571"/>
    </source>
</evidence>
<keyword evidence="2 7" id="KW-0813">Transport</keyword>
<comment type="subcellular location">
    <subcellularLocation>
        <location evidence="1 7">Cell outer membrane</location>
        <topology evidence="1 7">Multi-pass membrane protein</topology>
    </subcellularLocation>
</comment>
<evidence type="ECO:0000313" key="10">
    <source>
        <dbReference type="Proteomes" id="UP001596023"/>
    </source>
</evidence>
<dbReference type="InterPro" id="IPR023997">
    <property type="entry name" value="TonB-dep_OMP_SusC/RagA_CS"/>
</dbReference>
<evidence type="ECO:0000313" key="9">
    <source>
        <dbReference type="EMBL" id="MFC4676279.1"/>
    </source>
</evidence>
<sequence length="1066" mass="118329">MQQFFEEIEKQSTYKFSYRDIVLENKKDVTINVSSQPVEFILNKILPPRGLAYKVMGNSVIVTAVAEQQKEEPKTISGIIVDRAGEPLIGANVIVKGTTNGTITDPEGNFSLKASPGAILEVSYVGFNKQEVHVGSQHSLSIYMEEDSKALDEVIVIGYGTTKRQDFTGSVSSIKLEDSPVALASNLNALESIKGNVAGLDIGATNSAGGQPSMQMRGQKSISGSNDPLIVVDGVIYMGSLNDINPNDIASYDILKDATSAAAYGSRSANGVIIITTKKGRSGKPIINFNASGSLQTWQNRPKLMKGEQWLESVSARNNSSDLSWLTLQEATNREAGREINWLDESTRTGWVQDYSVSVSGAGEKLNYYLSTAYANNQGVIIGDDFDRISVLGKVNADITSWLQIGVDGAYTRSNYPGTRANIYMATVMTPYGVMYRDEENKLLERYPQTQALINPLWGVDDGTHDRYDERNNFRLNAYAVVKLPWLPGLSYRFNYSGNLSKNQVGEFYNERYFVRQGAYDDVSRYTPAAYQLLLSNANGSIDNNSSSSWVIDNILNYKNTFGRHTIDLTAVATRDRKDYEQVISRGNDFSANGNTVLEVNGLHKAAVQKIELNKWRRSNIGYLGRLSYSFKDRYFLTGSFRRDGASVFGVNKKWGNFAAAGAAWRISDEAFMQNINVLNNLKLKLSWGKNGNQGLDPYGTLSTTKNGSTGGLRYEFGNSSNILYGLAADALGNADLGWESTESWNTGFESAWLGSRIFFDMDVYFSRTTNQIFERDIPVITGFKKIKSSMGQVNNKGLEITVRSVNIDNREWNWMTSVTYWINRNKLVHLYGEDLDKDGKEDDDISNSRFIGKPLGVIYGYVQDGIVQEDDTEYIKANGVSAGVPKYKDLDDDGVITSKDRDILGYTSPSFKLNMSNTVSYKNWSLYMMVTGAFGGGGYYMKSNTAAFMVNGTGNFNTNGIYIPWWTPENRSNTYPSATFSGDGGRFQGLQNRAFVRFQDVTLSYTFRQQWVKKQALNNMKVFMTVKNLATITNWKGGDPEVGTPVLGDTYPVLTSYSLGINLSF</sequence>
<dbReference type="SUPFAM" id="SSF49464">
    <property type="entry name" value="Carboxypeptidase regulatory domain-like"/>
    <property type="match status" value="1"/>
</dbReference>
<dbReference type="NCBIfam" id="TIGR04056">
    <property type="entry name" value="OMP_RagA_SusC"/>
    <property type="match status" value="1"/>
</dbReference>
<evidence type="ECO:0000259" key="8">
    <source>
        <dbReference type="Pfam" id="PF07715"/>
    </source>
</evidence>
<reference evidence="10" key="1">
    <citation type="journal article" date="2019" name="Int. J. Syst. Evol. Microbiol.">
        <title>The Global Catalogue of Microorganisms (GCM) 10K type strain sequencing project: providing services to taxonomists for standard genome sequencing and annotation.</title>
        <authorList>
            <consortium name="The Broad Institute Genomics Platform"/>
            <consortium name="The Broad Institute Genome Sequencing Center for Infectious Disease"/>
            <person name="Wu L."/>
            <person name="Ma J."/>
        </authorList>
    </citation>
    <scope>NUCLEOTIDE SEQUENCE [LARGE SCALE GENOMIC DNA]</scope>
    <source>
        <strain evidence="10">CCUG 66188</strain>
    </source>
</reference>
<keyword evidence="5 7" id="KW-0472">Membrane</keyword>